<name>A0A8T2MLX8_9TELE</name>
<dbReference type="InterPro" id="IPR007110">
    <property type="entry name" value="Ig-like_dom"/>
</dbReference>
<dbReference type="InterPro" id="IPR013783">
    <property type="entry name" value="Ig-like_fold"/>
</dbReference>
<keyword evidence="1" id="KW-1015">Disulfide bond</keyword>
<feature type="compositionally biased region" description="Basic and acidic residues" evidence="2">
    <location>
        <begin position="50"/>
        <end position="73"/>
    </location>
</feature>
<evidence type="ECO:0000256" key="2">
    <source>
        <dbReference type="SAM" id="MobiDB-lite"/>
    </source>
</evidence>
<dbReference type="PANTHER" id="PTHR46484:SF1">
    <property type="entry name" value="SCHWANN CELL MYELIN PROTEIN-RELATED"/>
    <property type="match status" value="1"/>
</dbReference>
<dbReference type="SUPFAM" id="SSF48726">
    <property type="entry name" value="Immunoglobulin"/>
    <property type="match status" value="1"/>
</dbReference>
<gene>
    <name evidence="4" type="ORF">JZ751_006610</name>
</gene>
<protein>
    <recommendedName>
        <fullName evidence="3">Ig-like domain-containing protein</fullName>
    </recommendedName>
</protein>
<organism evidence="4 5">
    <name type="scientific">Albula glossodonta</name>
    <name type="common">roundjaw bonefish</name>
    <dbReference type="NCBI Taxonomy" id="121402"/>
    <lineage>
        <taxon>Eukaryota</taxon>
        <taxon>Metazoa</taxon>
        <taxon>Chordata</taxon>
        <taxon>Craniata</taxon>
        <taxon>Vertebrata</taxon>
        <taxon>Euteleostomi</taxon>
        <taxon>Actinopterygii</taxon>
        <taxon>Neopterygii</taxon>
        <taxon>Teleostei</taxon>
        <taxon>Albuliformes</taxon>
        <taxon>Albulidae</taxon>
        <taxon>Albula</taxon>
    </lineage>
</organism>
<dbReference type="PROSITE" id="PS50835">
    <property type="entry name" value="IG_LIKE"/>
    <property type="match status" value="1"/>
</dbReference>
<sequence>MVNVTTFKRVKLEEPESEAEQTVSKDAPITGQDRCSMGNVGSSTQSAHFQGKEDRVRLQDSLMERDSPVEAPRKARVRGRKRRGPGGAGRAHRMVHPATAEAKGGFCNPVYCGKAVTISCSVSHTCPSEPPQITWSHNGTLNIQSEQLQPPNGQWKVTSVLTFTPTIADHNKKVTCTAEYPLRSISKSAQASQLLSVKYAPVSVRAETETPVVKEGDSVQLVCSSDSNPRLTATS</sequence>
<reference evidence="4" key="1">
    <citation type="thesis" date="2021" institute="BYU ScholarsArchive" country="Provo, UT, USA">
        <title>Applications of and Algorithms for Genome Assembly and Genomic Analyses with an Emphasis on Marine Teleosts.</title>
        <authorList>
            <person name="Pickett B.D."/>
        </authorList>
    </citation>
    <scope>NUCLEOTIDE SEQUENCE</scope>
    <source>
        <strain evidence="4">HI-2016</strain>
    </source>
</reference>
<evidence type="ECO:0000259" key="3">
    <source>
        <dbReference type="PROSITE" id="PS50835"/>
    </source>
</evidence>
<proteinExistence type="predicted"/>
<dbReference type="Proteomes" id="UP000824540">
    <property type="component" value="Unassembled WGS sequence"/>
</dbReference>
<feature type="domain" description="Ig-like" evidence="3">
    <location>
        <begin position="97"/>
        <end position="192"/>
    </location>
</feature>
<keyword evidence="5" id="KW-1185">Reference proteome</keyword>
<feature type="compositionally biased region" description="Polar residues" evidence="2">
    <location>
        <begin position="39"/>
        <end position="48"/>
    </location>
</feature>
<evidence type="ECO:0000313" key="5">
    <source>
        <dbReference type="Proteomes" id="UP000824540"/>
    </source>
</evidence>
<feature type="region of interest" description="Disordered" evidence="2">
    <location>
        <begin position="1"/>
        <end position="93"/>
    </location>
</feature>
<dbReference type="Pfam" id="PF08205">
    <property type="entry name" value="C2-set_2"/>
    <property type="match status" value="1"/>
</dbReference>
<dbReference type="Gene3D" id="2.60.40.10">
    <property type="entry name" value="Immunoglobulins"/>
    <property type="match status" value="1"/>
</dbReference>
<dbReference type="PANTHER" id="PTHR46484">
    <property type="entry name" value="SI:CH211-171H4.5-RELATED"/>
    <property type="match status" value="1"/>
</dbReference>
<accession>A0A8T2MLX8</accession>
<dbReference type="EMBL" id="JAFBMS010001399">
    <property type="protein sequence ID" value="KAG9329194.1"/>
    <property type="molecule type" value="Genomic_DNA"/>
</dbReference>
<dbReference type="InterPro" id="IPR013162">
    <property type="entry name" value="CD80_C2-set"/>
</dbReference>
<evidence type="ECO:0000256" key="1">
    <source>
        <dbReference type="ARBA" id="ARBA00023157"/>
    </source>
</evidence>
<feature type="non-terminal residue" evidence="4">
    <location>
        <position position="235"/>
    </location>
</feature>
<dbReference type="AlphaFoldDB" id="A0A8T2MLX8"/>
<dbReference type="OrthoDB" id="5843397at2759"/>
<evidence type="ECO:0000313" key="4">
    <source>
        <dbReference type="EMBL" id="KAG9329194.1"/>
    </source>
</evidence>
<comment type="caution">
    <text evidence="4">The sequence shown here is derived from an EMBL/GenBank/DDBJ whole genome shotgun (WGS) entry which is preliminary data.</text>
</comment>
<dbReference type="InterPro" id="IPR036179">
    <property type="entry name" value="Ig-like_dom_sf"/>
</dbReference>
<feature type="compositionally biased region" description="Basic residues" evidence="2">
    <location>
        <begin position="74"/>
        <end position="93"/>
    </location>
</feature>